<dbReference type="Proteomes" id="UP000094172">
    <property type="component" value="Unassembled WGS sequence"/>
</dbReference>
<dbReference type="EMBL" id="LPWE01000004">
    <property type="protein sequence ID" value="ODR96525.1"/>
    <property type="molecule type" value="Genomic_DNA"/>
</dbReference>
<reference evidence="2 3" key="1">
    <citation type="journal article" date="2016" name="Environ. Microbiol.">
        <title>New Methyloceanibacter diversity from North Sea sediments includes methanotroph containing solely the soluble methane monooxygenase.</title>
        <authorList>
            <person name="Vekeman B."/>
            <person name="Kerckhof F.M."/>
            <person name="Cremers G."/>
            <person name="de Vos P."/>
            <person name="Vandamme P."/>
            <person name="Boon N."/>
            <person name="Op den Camp H.J."/>
            <person name="Heylen K."/>
        </authorList>
    </citation>
    <scope>NUCLEOTIDE SEQUENCE [LARGE SCALE GENOMIC DNA]</scope>
    <source>
        <strain evidence="2 3">R-67176</strain>
    </source>
</reference>
<feature type="domain" description="Putative DNA-binding" evidence="1">
    <location>
        <begin position="9"/>
        <end position="99"/>
    </location>
</feature>
<name>A0A1E3VSL9_9HYPH</name>
<gene>
    <name evidence="2" type="ORF">AUC70_14700</name>
</gene>
<protein>
    <recommendedName>
        <fullName evidence="1">Putative DNA-binding domain-containing protein</fullName>
    </recommendedName>
</protein>
<keyword evidence="3" id="KW-1185">Reference proteome</keyword>
<evidence type="ECO:0000313" key="3">
    <source>
        <dbReference type="Proteomes" id="UP000094172"/>
    </source>
</evidence>
<dbReference type="InterPro" id="IPR018640">
    <property type="entry name" value="DUF2063"/>
</dbReference>
<organism evidence="2 3">
    <name type="scientific">Methyloceanibacter stevinii</name>
    <dbReference type="NCBI Taxonomy" id="1774970"/>
    <lineage>
        <taxon>Bacteria</taxon>
        <taxon>Pseudomonadati</taxon>
        <taxon>Pseudomonadota</taxon>
        <taxon>Alphaproteobacteria</taxon>
        <taxon>Hyphomicrobiales</taxon>
        <taxon>Hyphomicrobiaceae</taxon>
        <taxon>Methyloceanibacter</taxon>
    </lineage>
</organism>
<dbReference type="Gene3D" id="1.10.150.690">
    <property type="entry name" value="DUF2063"/>
    <property type="match status" value="1"/>
</dbReference>
<accession>A0A1E3VSL9</accession>
<dbReference type="AlphaFoldDB" id="A0A1E3VSL9"/>
<evidence type="ECO:0000313" key="2">
    <source>
        <dbReference type="EMBL" id="ODR96525.1"/>
    </source>
</evidence>
<dbReference type="Pfam" id="PF09836">
    <property type="entry name" value="DUF2063"/>
    <property type="match status" value="1"/>
</dbReference>
<proteinExistence type="predicted"/>
<dbReference type="InterPro" id="IPR044922">
    <property type="entry name" value="DUF2063_N_sf"/>
</dbReference>
<evidence type="ECO:0000259" key="1">
    <source>
        <dbReference type="Pfam" id="PF09836"/>
    </source>
</evidence>
<comment type="caution">
    <text evidence="2">The sequence shown here is derived from an EMBL/GenBank/DDBJ whole genome shotgun (WGS) entry which is preliminary data.</text>
</comment>
<sequence length="254" mass="27218">MTTDAAQREAAFAKALLDPHAGVPDAVKGRDGSGPTRRFAVYRNNVYASLIDALAGRFPATAKLVGEEFFRAMAREYVEKTRPRSAVLLWYGGDFPDFIGAFPPASAVPYLADVARLEWAWHQAYHAADAEPLSQEALTALGERAEDIGFVFHPSAHLVRSAYPVITIWELTLRDGEDEPGRLPAGGEDALVLRPALQVTVRRLPAGGAAFAEALMAGEKLAAAARTALDLEPSFDLAANLGGLMRSGAFVGTR</sequence>
<dbReference type="RefSeq" id="WP_069443484.1">
    <property type="nucleotide sequence ID" value="NZ_LPWE01000004.1"/>
</dbReference>
<dbReference type="STRING" id="1774970.AUC70_14700"/>